<organism evidence="2 3">
    <name type="scientific">Allorhodopirellula solitaria</name>
    <dbReference type="NCBI Taxonomy" id="2527987"/>
    <lineage>
        <taxon>Bacteria</taxon>
        <taxon>Pseudomonadati</taxon>
        <taxon>Planctomycetota</taxon>
        <taxon>Planctomycetia</taxon>
        <taxon>Pirellulales</taxon>
        <taxon>Pirellulaceae</taxon>
        <taxon>Allorhodopirellula</taxon>
    </lineage>
</organism>
<evidence type="ECO:0000313" key="2">
    <source>
        <dbReference type="EMBL" id="TWT56209.1"/>
    </source>
</evidence>
<feature type="signal peptide" evidence="1">
    <location>
        <begin position="1"/>
        <end position="19"/>
    </location>
</feature>
<dbReference type="Gene3D" id="3.40.390.10">
    <property type="entry name" value="Collagenase (Catalytic Domain)"/>
    <property type="match status" value="1"/>
</dbReference>
<dbReference type="InterPro" id="IPR024079">
    <property type="entry name" value="MetalloPept_cat_dom_sf"/>
</dbReference>
<dbReference type="RefSeq" id="WP_146393238.1">
    <property type="nucleotide sequence ID" value="NZ_SJPK01000015.1"/>
</dbReference>
<reference evidence="2 3" key="1">
    <citation type="submission" date="2019-02" db="EMBL/GenBank/DDBJ databases">
        <title>Deep-cultivation of Planctomycetes and their phenomic and genomic characterization uncovers novel biology.</title>
        <authorList>
            <person name="Wiegand S."/>
            <person name="Jogler M."/>
            <person name="Boedeker C."/>
            <person name="Pinto D."/>
            <person name="Vollmers J."/>
            <person name="Rivas-Marin E."/>
            <person name="Kohn T."/>
            <person name="Peeters S.H."/>
            <person name="Heuer A."/>
            <person name="Rast P."/>
            <person name="Oberbeckmann S."/>
            <person name="Bunk B."/>
            <person name="Jeske O."/>
            <person name="Meyerdierks A."/>
            <person name="Storesund J.E."/>
            <person name="Kallscheuer N."/>
            <person name="Luecker S."/>
            <person name="Lage O.M."/>
            <person name="Pohl T."/>
            <person name="Merkel B.J."/>
            <person name="Hornburger P."/>
            <person name="Mueller R.-W."/>
            <person name="Bruemmer F."/>
            <person name="Labrenz M."/>
            <person name="Spormann A.M."/>
            <person name="Op Den Camp H."/>
            <person name="Overmann J."/>
            <person name="Amann R."/>
            <person name="Jetten M.S.M."/>
            <person name="Mascher T."/>
            <person name="Medema M.H."/>
            <person name="Devos D.P."/>
            <person name="Kaster A.-K."/>
            <person name="Ovreas L."/>
            <person name="Rohde M."/>
            <person name="Galperin M.Y."/>
            <person name="Jogler C."/>
        </authorList>
    </citation>
    <scope>NUCLEOTIDE SEQUENCE [LARGE SCALE GENOMIC DNA]</scope>
    <source>
        <strain evidence="2 3">CA85</strain>
    </source>
</reference>
<dbReference type="OrthoDB" id="5702724at2"/>
<dbReference type="EMBL" id="SJPK01000015">
    <property type="protein sequence ID" value="TWT56209.1"/>
    <property type="molecule type" value="Genomic_DNA"/>
</dbReference>
<accession>A0A5C5X0S7</accession>
<sequence precursor="true">MRFGWLLLGCFYISASIGAADDSAPYKEPVVREIEGWTVKVDPQLLTPDHAAKGQRALDALANHLQRCAFVVRGERLAELQSLPIWIEWAGQGRGLVYHPNARWLARNGMNPALAKHVHVPNVDHLLSRTQWAKHPYAVLHELAHAYHDQVLGFDEPEIRAIYDSAKNSGSYDKVLTHDHRTAMHYGMNNHKEYFAESTEAYLGVNDFYPFVRAELKQHDPRMFELQARTWGEF</sequence>
<evidence type="ECO:0000256" key="1">
    <source>
        <dbReference type="SAM" id="SignalP"/>
    </source>
</evidence>
<feature type="chain" id="PRO_5023114363" description="Metallopeptidase" evidence="1">
    <location>
        <begin position="20"/>
        <end position="234"/>
    </location>
</feature>
<evidence type="ECO:0008006" key="4">
    <source>
        <dbReference type="Google" id="ProtNLM"/>
    </source>
</evidence>
<dbReference type="GO" id="GO:0008237">
    <property type="term" value="F:metallopeptidase activity"/>
    <property type="evidence" value="ECO:0007669"/>
    <property type="project" value="InterPro"/>
</dbReference>
<evidence type="ECO:0000313" key="3">
    <source>
        <dbReference type="Proteomes" id="UP000318053"/>
    </source>
</evidence>
<dbReference type="Proteomes" id="UP000318053">
    <property type="component" value="Unassembled WGS sequence"/>
</dbReference>
<gene>
    <name evidence="2" type="ORF">CA85_43910</name>
</gene>
<dbReference type="AlphaFoldDB" id="A0A5C5X0S7"/>
<dbReference type="SUPFAM" id="SSF55486">
    <property type="entry name" value="Metalloproteases ('zincins'), catalytic domain"/>
    <property type="match status" value="1"/>
</dbReference>
<keyword evidence="1" id="KW-0732">Signal</keyword>
<name>A0A5C5X0S7_9BACT</name>
<keyword evidence="3" id="KW-1185">Reference proteome</keyword>
<protein>
    <recommendedName>
        <fullName evidence="4">Metallopeptidase</fullName>
    </recommendedName>
</protein>
<comment type="caution">
    <text evidence="2">The sequence shown here is derived from an EMBL/GenBank/DDBJ whole genome shotgun (WGS) entry which is preliminary data.</text>
</comment>
<proteinExistence type="predicted"/>